<sequence length="87" mass="9986">MRFSTFLLVPFLLAGYAVAQGKQNVDHLTAREWSEQESAMAVRSETLQDFSTRELVEEVLERRRACPPGFYFDPPRGRCCSIRTRCG</sequence>
<evidence type="ECO:0000313" key="2">
    <source>
        <dbReference type="EMBL" id="TFK22031.1"/>
    </source>
</evidence>
<dbReference type="EMBL" id="ML210252">
    <property type="protein sequence ID" value="TFK22031.1"/>
    <property type="molecule type" value="Genomic_DNA"/>
</dbReference>
<reference evidence="2 3" key="1">
    <citation type="journal article" date="2019" name="Nat. Ecol. Evol.">
        <title>Megaphylogeny resolves global patterns of mushroom evolution.</title>
        <authorList>
            <person name="Varga T."/>
            <person name="Krizsan K."/>
            <person name="Foldi C."/>
            <person name="Dima B."/>
            <person name="Sanchez-Garcia M."/>
            <person name="Sanchez-Ramirez S."/>
            <person name="Szollosi G.J."/>
            <person name="Szarkandi J.G."/>
            <person name="Papp V."/>
            <person name="Albert L."/>
            <person name="Andreopoulos W."/>
            <person name="Angelini C."/>
            <person name="Antonin V."/>
            <person name="Barry K.W."/>
            <person name="Bougher N.L."/>
            <person name="Buchanan P."/>
            <person name="Buyck B."/>
            <person name="Bense V."/>
            <person name="Catcheside P."/>
            <person name="Chovatia M."/>
            <person name="Cooper J."/>
            <person name="Damon W."/>
            <person name="Desjardin D."/>
            <person name="Finy P."/>
            <person name="Geml J."/>
            <person name="Haridas S."/>
            <person name="Hughes K."/>
            <person name="Justo A."/>
            <person name="Karasinski D."/>
            <person name="Kautmanova I."/>
            <person name="Kiss B."/>
            <person name="Kocsube S."/>
            <person name="Kotiranta H."/>
            <person name="LaButti K.M."/>
            <person name="Lechner B.E."/>
            <person name="Liimatainen K."/>
            <person name="Lipzen A."/>
            <person name="Lukacs Z."/>
            <person name="Mihaltcheva S."/>
            <person name="Morgado L.N."/>
            <person name="Niskanen T."/>
            <person name="Noordeloos M.E."/>
            <person name="Ohm R.A."/>
            <person name="Ortiz-Santana B."/>
            <person name="Ovrebo C."/>
            <person name="Racz N."/>
            <person name="Riley R."/>
            <person name="Savchenko A."/>
            <person name="Shiryaev A."/>
            <person name="Soop K."/>
            <person name="Spirin V."/>
            <person name="Szebenyi C."/>
            <person name="Tomsovsky M."/>
            <person name="Tulloss R.E."/>
            <person name="Uehling J."/>
            <person name="Grigoriev I.V."/>
            <person name="Vagvolgyi C."/>
            <person name="Papp T."/>
            <person name="Martin F.M."/>
            <person name="Miettinen O."/>
            <person name="Hibbett D.S."/>
            <person name="Nagy L.G."/>
        </authorList>
    </citation>
    <scope>NUCLEOTIDE SEQUENCE [LARGE SCALE GENOMIC DNA]</scope>
    <source>
        <strain evidence="2 3">CBS 121175</strain>
    </source>
</reference>
<organism evidence="2 3">
    <name type="scientific">Coprinopsis marcescibilis</name>
    <name type="common">Agaric fungus</name>
    <name type="synonym">Psathyrella marcescibilis</name>
    <dbReference type="NCBI Taxonomy" id="230819"/>
    <lineage>
        <taxon>Eukaryota</taxon>
        <taxon>Fungi</taxon>
        <taxon>Dikarya</taxon>
        <taxon>Basidiomycota</taxon>
        <taxon>Agaricomycotina</taxon>
        <taxon>Agaricomycetes</taxon>
        <taxon>Agaricomycetidae</taxon>
        <taxon>Agaricales</taxon>
        <taxon>Agaricineae</taxon>
        <taxon>Psathyrellaceae</taxon>
        <taxon>Coprinopsis</taxon>
    </lineage>
</organism>
<keyword evidence="3" id="KW-1185">Reference proteome</keyword>
<dbReference type="OrthoDB" id="10574988at2759"/>
<accession>A0A5C3KNG2</accession>
<feature type="chain" id="PRO_5023081013" evidence="1">
    <location>
        <begin position="20"/>
        <end position="87"/>
    </location>
</feature>
<dbReference type="Proteomes" id="UP000307440">
    <property type="component" value="Unassembled WGS sequence"/>
</dbReference>
<dbReference type="AlphaFoldDB" id="A0A5C3KNG2"/>
<name>A0A5C3KNG2_COPMA</name>
<proteinExistence type="predicted"/>
<evidence type="ECO:0000313" key="3">
    <source>
        <dbReference type="Proteomes" id="UP000307440"/>
    </source>
</evidence>
<protein>
    <submittedName>
        <fullName evidence="2">Uncharacterized protein</fullName>
    </submittedName>
</protein>
<evidence type="ECO:0000256" key="1">
    <source>
        <dbReference type="SAM" id="SignalP"/>
    </source>
</evidence>
<keyword evidence="1" id="KW-0732">Signal</keyword>
<feature type="signal peptide" evidence="1">
    <location>
        <begin position="1"/>
        <end position="19"/>
    </location>
</feature>
<gene>
    <name evidence="2" type="ORF">FA15DRAFT_758321</name>
</gene>